<sequence>MHLSSIISAALLVLANVANAAPTTEQLSGLFATSAVEARTTTLVRKEWRNLTKAERLAYIKAFKCLQSKPARFQSLYPGSRTRYDDYQALHISMTEKIHFTGIFLPWHRQYVALFEQDLRNTCGYAGAQPYWDWSKDAGSLDAWAKSPLFDPVYGFGGNGAYLEDITGLPVTAALEIPGRTGGGCVTTGPWANLVVPMGPGNNLSYNPHCLRRDFSPTLAKLTLNSSVLAWVQQANIYALYDRRVQSMELTIAGIATHGGGHFSVGGAVGEMSEMYSSPGDPIFWLHHGMLDKMWNQWQRLNWSVRKAEIAGPDTMWAYPWNYFGDVPYKNVTLASPLAFGPLGSTVKISQVMDISCAPLGPYTYA</sequence>
<accession>A0A8H7TEF7</accession>
<feature type="domain" description="Tyrosinase copper-binding" evidence="4">
    <location>
        <begin position="99"/>
        <end position="116"/>
    </location>
</feature>
<evidence type="ECO:0000256" key="1">
    <source>
        <dbReference type="ARBA" id="ARBA00022723"/>
    </source>
</evidence>
<dbReference type="AlphaFoldDB" id="A0A8H7TEF7"/>
<dbReference type="PROSITE" id="PS00498">
    <property type="entry name" value="TYROSINASE_2"/>
    <property type="match status" value="1"/>
</dbReference>
<organism evidence="6 7">
    <name type="scientific">Cadophora malorum</name>
    <dbReference type="NCBI Taxonomy" id="108018"/>
    <lineage>
        <taxon>Eukaryota</taxon>
        <taxon>Fungi</taxon>
        <taxon>Dikarya</taxon>
        <taxon>Ascomycota</taxon>
        <taxon>Pezizomycotina</taxon>
        <taxon>Leotiomycetes</taxon>
        <taxon>Helotiales</taxon>
        <taxon>Ploettnerulaceae</taxon>
        <taxon>Cadophora</taxon>
    </lineage>
</organism>
<dbReference type="GO" id="GO:0016491">
    <property type="term" value="F:oxidoreductase activity"/>
    <property type="evidence" value="ECO:0007669"/>
    <property type="project" value="InterPro"/>
</dbReference>
<keyword evidence="2" id="KW-0186">Copper</keyword>
<reference evidence="6" key="1">
    <citation type="submission" date="2021-02" db="EMBL/GenBank/DDBJ databases">
        <title>Genome sequence Cadophora malorum strain M34.</title>
        <authorList>
            <person name="Stefanovic E."/>
            <person name="Vu D."/>
            <person name="Scully C."/>
            <person name="Dijksterhuis J."/>
            <person name="Roader J."/>
            <person name="Houbraken J."/>
        </authorList>
    </citation>
    <scope>NUCLEOTIDE SEQUENCE</scope>
    <source>
        <strain evidence="6">M34</strain>
    </source>
</reference>
<feature type="signal peptide" evidence="3">
    <location>
        <begin position="1"/>
        <end position="20"/>
    </location>
</feature>
<dbReference type="Pfam" id="PF00264">
    <property type="entry name" value="Tyrosinase"/>
    <property type="match status" value="1"/>
</dbReference>
<evidence type="ECO:0000259" key="5">
    <source>
        <dbReference type="PROSITE" id="PS00498"/>
    </source>
</evidence>
<evidence type="ECO:0000313" key="6">
    <source>
        <dbReference type="EMBL" id="KAG4420105.1"/>
    </source>
</evidence>
<protein>
    <recommendedName>
        <fullName evidence="4 5">Tyrosinase copper-binding domain-containing protein</fullName>
    </recommendedName>
</protein>
<keyword evidence="1" id="KW-0479">Metal-binding</keyword>
<proteinExistence type="predicted"/>
<dbReference type="PROSITE" id="PS00497">
    <property type="entry name" value="TYROSINASE_1"/>
    <property type="match status" value="1"/>
</dbReference>
<feature type="domain" description="Tyrosinase copper-binding" evidence="5">
    <location>
        <begin position="281"/>
        <end position="292"/>
    </location>
</feature>
<dbReference type="OrthoDB" id="6132182at2759"/>
<evidence type="ECO:0000259" key="4">
    <source>
        <dbReference type="PROSITE" id="PS00497"/>
    </source>
</evidence>
<dbReference type="InterPro" id="IPR050316">
    <property type="entry name" value="Tyrosinase/Hemocyanin"/>
</dbReference>
<dbReference type="Proteomes" id="UP000664132">
    <property type="component" value="Unassembled WGS sequence"/>
</dbReference>
<dbReference type="InterPro" id="IPR008922">
    <property type="entry name" value="Di-copper_centre_dom_sf"/>
</dbReference>
<evidence type="ECO:0000256" key="3">
    <source>
        <dbReference type="SAM" id="SignalP"/>
    </source>
</evidence>
<feature type="chain" id="PRO_5034525505" description="Tyrosinase copper-binding domain-containing protein" evidence="3">
    <location>
        <begin position="21"/>
        <end position="366"/>
    </location>
</feature>
<dbReference type="EMBL" id="JAFJYH010000091">
    <property type="protein sequence ID" value="KAG4420105.1"/>
    <property type="molecule type" value="Genomic_DNA"/>
</dbReference>
<dbReference type="GO" id="GO:0046872">
    <property type="term" value="F:metal ion binding"/>
    <property type="evidence" value="ECO:0007669"/>
    <property type="project" value="UniProtKB-KW"/>
</dbReference>
<comment type="caution">
    <text evidence="6">The sequence shown here is derived from an EMBL/GenBank/DDBJ whole genome shotgun (WGS) entry which is preliminary data.</text>
</comment>
<keyword evidence="3" id="KW-0732">Signal</keyword>
<dbReference type="SUPFAM" id="SSF48056">
    <property type="entry name" value="Di-copper centre-containing domain"/>
    <property type="match status" value="1"/>
</dbReference>
<gene>
    <name evidence="6" type="ORF">IFR04_006764</name>
</gene>
<dbReference type="PANTHER" id="PTHR11474">
    <property type="entry name" value="TYROSINASE FAMILY MEMBER"/>
    <property type="match status" value="1"/>
</dbReference>
<dbReference type="InterPro" id="IPR002227">
    <property type="entry name" value="Tyrosinase_Cu-bd"/>
</dbReference>
<name>A0A8H7TEF7_9HELO</name>
<dbReference type="PANTHER" id="PTHR11474:SF126">
    <property type="entry name" value="TYROSINASE-LIKE PROTEIN TYR-1-RELATED"/>
    <property type="match status" value="1"/>
</dbReference>
<evidence type="ECO:0000256" key="2">
    <source>
        <dbReference type="ARBA" id="ARBA00023008"/>
    </source>
</evidence>
<keyword evidence="7" id="KW-1185">Reference proteome</keyword>
<evidence type="ECO:0000313" key="7">
    <source>
        <dbReference type="Proteomes" id="UP000664132"/>
    </source>
</evidence>
<dbReference type="Gene3D" id="1.10.1280.10">
    <property type="entry name" value="Di-copper center containing domain from catechol oxidase"/>
    <property type="match status" value="1"/>
</dbReference>
<dbReference type="PRINTS" id="PR00092">
    <property type="entry name" value="TYROSINASE"/>
</dbReference>